<dbReference type="Proteomes" id="UP001596053">
    <property type="component" value="Unassembled WGS sequence"/>
</dbReference>
<feature type="compositionally biased region" description="Basic and acidic residues" evidence="1">
    <location>
        <begin position="15"/>
        <end position="42"/>
    </location>
</feature>
<accession>A0ABW0IZT9</accession>
<name>A0ABW0IZT9_9HYPH</name>
<evidence type="ECO:0000313" key="2">
    <source>
        <dbReference type="EMBL" id="MFC5423116.1"/>
    </source>
</evidence>
<reference evidence="3" key="1">
    <citation type="journal article" date="2019" name="Int. J. Syst. Evol. Microbiol.">
        <title>The Global Catalogue of Microorganisms (GCM) 10K type strain sequencing project: providing services to taxonomists for standard genome sequencing and annotation.</title>
        <authorList>
            <consortium name="The Broad Institute Genomics Platform"/>
            <consortium name="The Broad Institute Genome Sequencing Center for Infectious Disease"/>
            <person name="Wu L."/>
            <person name="Ma J."/>
        </authorList>
    </citation>
    <scope>NUCLEOTIDE SEQUENCE [LARGE SCALE GENOMIC DNA]</scope>
    <source>
        <strain evidence="3">NCAIM B.01391</strain>
    </source>
</reference>
<sequence>MNSADPKAPDNPTALRREGDDRPASARENGADKEWQVSDDLPRPTPVGRAEIEALEIYLGAQIDDILRRMRR</sequence>
<organism evidence="2 3">
    <name type="scientific">Bosea eneae</name>
    <dbReference type="NCBI Taxonomy" id="151454"/>
    <lineage>
        <taxon>Bacteria</taxon>
        <taxon>Pseudomonadati</taxon>
        <taxon>Pseudomonadota</taxon>
        <taxon>Alphaproteobacteria</taxon>
        <taxon>Hyphomicrobiales</taxon>
        <taxon>Boseaceae</taxon>
        <taxon>Bosea</taxon>
    </lineage>
</organism>
<keyword evidence="3" id="KW-1185">Reference proteome</keyword>
<gene>
    <name evidence="2" type="ORF">ACFPOB_26565</name>
</gene>
<comment type="caution">
    <text evidence="2">The sequence shown here is derived from an EMBL/GenBank/DDBJ whole genome shotgun (WGS) entry which is preliminary data.</text>
</comment>
<evidence type="ECO:0000256" key="1">
    <source>
        <dbReference type="SAM" id="MobiDB-lite"/>
    </source>
</evidence>
<evidence type="ECO:0000313" key="3">
    <source>
        <dbReference type="Proteomes" id="UP001596053"/>
    </source>
</evidence>
<feature type="region of interest" description="Disordered" evidence="1">
    <location>
        <begin position="1"/>
        <end position="46"/>
    </location>
</feature>
<dbReference type="RefSeq" id="WP_377801306.1">
    <property type="nucleotide sequence ID" value="NZ_JBHSLW010000063.1"/>
</dbReference>
<protein>
    <submittedName>
        <fullName evidence="2">Uncharacterized protein</fullName>
    </submittedName>
</protein>
<dbReference type="EMBL" id="JBHSLW010000063">
    <property type="protein sequence ID" value="MFC5423116.1"/>
    <property type="molecule type" value="Genomic_DNA"/>
</dbReference>
<proteinExistence type="predicted"/>